<protein>
    <submittedName>
        <fullName evidence="2">DUF420 domain-containing protein</fullName>
    </submittedName>
</protein>
<feature type="transmembrane region" description="Helical" evidence="1">
    <location>
        <begin position="144"/>
        <end position="163"/>
    </location>
</feature>
<dbReference type="RefSeq" id="WP_375557966.1">
    <property type="nucleotide sequence ID" value="NZ_JBBVGT010000002.1"/>
</dbReference>
<gene>
    <name evidence="2" type="ORF">WKR92_07385</name>
</gene>
<dbReference type="Proteomes" id="UP001580928">
    <property type="component" value="Unassembled WGS sequence"/>
</dbReference>
<name>A0ABV5CDU5_9SPHI</name>
<accession>A0ABV5CDU5</accession>
<keyword evidence="1" id="KW-0812">Transmembrane</keyword>
<proteinExistence type="predicted"/>
<feature type="transmembrane region" description="Helical" evidence="1">
    <location>
        <begin position="27"/>
        <end position="52"/>
    </location>
</feature>
<sequence>MIVLLVVILLQANIVNLFPNHDVLPKWVQFLPTLNALINGTCTILLLISYYFIRRKNIQMHKRLNITTFILSCFFMISYLIFHSAGMETKFGGQGPIRYVYFFILITHIILAAIVLPLVLLSFYRGMMLQVEKHKKLVRWSFPIWLYVTISGVLVYLMISPYYSF</sequence>
<dbReference type="EMBL" id="JBBVGT010000002">
    <property type="protein sequence ID" value="MFB5945651.1"/>
    <property type="molecule type" value="Genomic_DNA"/>
</dbReference>
<dbReference type="InterPro" id="IPR007352">
    <property type="entry name" value="DUF420"/>
</dbReference>
<keyword evidence="3" id="KW-1185">Reference proteome</keyword>
<dbReference type="PANTHER" id="PTHR37692:SF1">
    <property type="entry name" value="DUF420 DOMAIN-CONTAINING PROTEIN"/>
    <property type="match status" value="1"/>
</dbReference>
<evidence type="ECO:0000313" key="2">
    <source>
        <dbReference type="EMBL" id="MFB5945651.1"/>
    </source>
</evidence>
<feature type="transmembrane region" description="Helical" evidence="1">
    <location>
        <begin position="102"/>
        <end position="124"/>
    </location>
</feature>
<dbReference type="PANTHER" id="PTHR37692">
    <property type="entry name" value="HYPOTHETICAL MEMBRANE SPANNING PROTEIN"/>
    <property type="match status" value="1"/>
</dbReference>
<evidence type="ECO:0000256" key="1">
    <source>
        <dbReference type="SAM" id="Phobius"/>
    </source>
</evidence>
<evidence type="ECO:0000313" key="3">
    <source>
        <dbReference type="Proteomes" id="UP001580928"/>
    </source>
</evidence>
<organism evidence="2 3">
    <name type="scientific">Albibacterium profundi</name>
    <dbReference type="NCBI Taxonomy" id="3134906"/>
    <lineage>
        <taxon>Bacteria</taxon>
        <taxon>Pseudomonadati</taxon>
        <taxon>Bacteroidota</taxon>
        <taxon>Sphingobacteriia</taxon>
        <taxon>Sphingobacteriales</taxon>
        <taxon>Sphingobacteriaceae</taxon>
        <taxon>Albibacterium</taxon>
    </lineage>
</organism>
<dbReference type="Pfam" id="PF04238">
    <property type="entry name" value="DUF420"/>
    <property type="match status" value="1"/>
</dbReference>
<comment type="caution">
    <text evidence="2">The sequence shown here is derived from an EMBL/GenBank/DDBJ whole genome shotgun (WGS) entry which is preliminary data.</text>
</comment>
<reference evidence="2 3" key="1">
    <citation type="submission" date="2024-04" db="EMBL/GenBank/DDBJ databases">
        <title>Albibacterium profundi sp. nov., isolated from sediment of the Challenger Deep of Mariana Trench.</title>
        <authorList>
            <person name="Wang Y."/>
        </authorList>
    </citation>
    <scope>NUCLEOTIDE SEQUENCE [LARGE SCALE GENOMIC DNA]</scope>
    <source>
        <strain evidence="2 3">RHL897</strain>
    </source>
</reference>
<keyword evidence="1" id="KW-0472">Membrane</keyword>
<keyword evidence="1" id="KW-1133">Transmembrane helix</keyword>
<feature type="transmembrane region" description="Helical" evidence="1">
    <location>
        <begin position="64"/>
        <end position="82"/>
    </location>
</feature>